<name>A0AAN8PSP9_POLSC</name>
<comment type="caution">
    <text evidence="2">The sequence shown here is derived from an EMBL/GenBank/DDBJ whole genome shotgun (WGS) entry which is preliminary data.</text>
</comment>
<accession>A0AAN8PSP9</accession>
<feature type="compositionally biased region" description="Basic and acidic residues" evidence="1">
    <location>
        <begin position="77"/>
        <end position="94"/>
    </location>
</feature>
<evidence type="ECO:0000256" key="1">
    <source>
        <dbReference type="SAM" id="MobiDB-lite"/>
    </source>
</evidence>
<gene>
    <name evidence="2" type="ORF">RUM43_014707</name>
</gene>
<dbReference type="AlphaFoldDB" id="A0AAN8PSP9"/>
<proteinExistence type="predicted"/>
<protein>
    <submittedName>
        <fullName evidence="2">Uncharacterized protein</fullName>
    </submittedName>
</protein>
<sequence>MEREVESPRQSYFKHHISDEERDKDAVQMKLTSKLTADKTCSCGKSTSDVFAVMWTEKEREVPGGTRHNFPSPQKMSQEKLREKGQGHAERPEIAHFPSYMPDQLI</sequence>
<evidence type="ECO:0000313" key="2">
    <source>
        <dbReference type="EMBL" id="KAK6617105.1"/>
    </source>
</evidence>
<feature type="region of interest" description="Disordered" evidence="1">
    <location>
        <begin position="60"/>
        <end position="106"/>
    </location>
</feature>
<evidence type="ECO:0000313" key="3">
    <source>
        <dbReference type="Proteomes" id="UP001372834"/>
    </source>
</evidence>
<dbReference type="EMBL" id="JAWJWE010000045">
    <property type="protein sequence ID" value="KAK6617105.1"/>
    <property type="molecule type" value="Genomic_DNA"/>
</dbReference>
<reference evidence="2 3" key="1">
    <citation type="submission" date="2023-10" db="EMBL/GenBank/DDBJ databases">
        <title>Genomes of two closely related lineages of the louse Polyplax serrata with different host specificities.</title>
        <authorList>
            <person name="Martinu J."/>
            <person name="Tarabai H."/>
            <person name="Stefka J."/>
            <person name="Hypsa V."/>
        </authorList>
    </citation>
    <scope>NUCLEOTIDE SEQUENCE [LARGE SCALE GENOMIC DNA]</scope>
    <source>
        <strain evidence="2">HR10_N</strain>
    </source>
</reference>
<dbReference type="Proteomes" id="UP001372834">
    <property type="component" value="Unassembled WGS sequence"/>
</dbReference>
<organism evidence="2 3">
    <name type="scientific">Polyplax serrata</name>
    <name type="common">Common mouse louse</name>
    <dbReference type="NCBI Taxonomy" id="468196"/>
    <lineage>
        <taxon>Eukaryota</taxon>
        <taxon>Metazoa</taxon>
        <taxon>Ecdysozoa</taxon>
        <taxon>Arthropoda</taxon>
        <taxon>Hexapoda</taxon>
        <taxon>Insecta</taxon>
        <taxon>Pterygota</taxon>
        <taxon>Neoptera</taxon>
        <taxon>Paraneoptera</taxon>
        <taxon>Psocodea</taxon>
        <taxon>Troctomorpha</taxon>
        <taxon>Phthiraptera</taxon>
        <taxon>Anoplura</taxon>
        <taxon>Polyplacidae</taxon>
        <taxon>Polyplax</taxon>
    </lineage>
</organism>